<dbReference type="SUPFAM" id="SSF52540">
    <property type="entry name" value="P-loop containing nucleoside triphosphate hydrolases"/>
    <property type="match status" value="1"/>
</dbReference>
<keyword evidence="1" id="KW-1133">Transmembrane helix</keyword>
<evidence type="ECO:0000313" key="4">
    <source>
        <dbReference type="Proteomes" id="UP001499979"/>
    </source>
</evidence>
<feature type="transmembrane region" description="Helical" evidence="1">
    <location>
        <begin position="473"/>
        <end position="496"/>
    </location>
</feature>
<organism evidence="3 4">
    <name type="scientific">Nocardioides aquiterrae</name>
    <dbReference type="NCBI Taxonomy" id="203799"/>
    <lineage>
        <taxon>Bacteria</taxon>
        <taxon>Bacillati</taxon>
        <taxon>Actinomycetota</taxon>
        <taxon>Actinomycetes</taxon>
        <taxon>Propionibacteriales</taxon>
        <taxon>Nocardioidaceae</taxon>
        <taxon>Nocardioides</taxon>
    </lineage>
</organism>
<sequence>MTSTLEGARKLVTRGTDIGARIEGLDAATQAARGRLDDALVDDAQAVVDRAAGRLRLSATHTVVAIAGATGSGKSSTFNALTELELSAVGVRRPTTSWASACVWGTDGAEELLEWLGIPPRHQTTRESMLDSGRRSARSELDGVVLLDLPDHDSTEVAHHLEVDRLVALADLLVWVLDPQKYADAAIHDRYLAPSAAHQDVMLVVLNHIDTVPEERRQSMLDDIRRLLDADGLDRVPVLAVSARHGTGIDELRAEIARRAAEKQSTSARIDADVRAIAGRLAEDCGTAPTRALSPDRAAALDDAFAEAAGVPVVVDAVERATRAKVSHATGWPIAGWLGGIKADPARRLDLDLGPDARQLSGRGRSGVPQASQVQRARVDTEVRALADEVSAGLNQPWVDAVHRASVSRLDELGDRLDAALAATEVGASRTPAWAWLVRVVQWLLLAAAVAGLVWTGALLGTGKLSDPDTPQVAGVAIALVLLVGGLALGVVLGLVSRLGVASVGRKRAELADRQLRSAVSEVSHELVVVPVDAELTAYTAVRSGLDRALA</sequence>
<reference evidence="3 4" key="1">
    <citation type="journal article" date="2019" name="Int. J. Syst. Evol. Microbiol.">
        <title>The Global Catalogue of Microorganisms (GCM) 10K type strain sequencing project: providing services to taxonomists for standard genome sequencing and annotation.</title>
        <authorList>
            <consortium name="The Broad Institute Genomics Platform"/>
            <consortium name="The Broad Institute Genome Sequencing Center for Infectious Disease"/>
            <person name="Wu L."/>
            <person name="Ma J."/>
        </authorList>
    </citation>
    <scope>NUCLEOTIDE SEQUENCE [LARGE SCALE GENOMIC DNA]</scope>
    <source>
        <strain evidence="3 4">JCM 11813</strain>
    </source>
</reference>
<keyword evidence="4" id="KW-1185">Reference proteome</keyword>
<keyword evidence="1" id="KW-0472">Membrane</keyword>
<dbReference type="InterPro" id="IPR005662">
    <property type="entry name" value="GTPase_Era-like"/>
</dbReference>
<dbReference type="Proteomes" id="UP001499979">
    <property type="component" value="Unassembled WGS sequence"/>
</dbReference>
<keyword evidence="1" id="KW-0812">Transmembrane</keyword>
<protein>
    <recommendedName>
        <fullName evidence="2">G domain-containing protein</fullName>
    </recommendedName>
</protein>
<name>A0ABN1UCB5_9ACTN</name>
<dbReference type="Pfam" id="PF01926">
    <property type="entry name" value="MMR_HSR1"/>
    <property type="match status" value="1"/>
</dbReference>
<dbReference type="InterPro" id="IPR006073">
    <property type="entry name" value="GTP-bd"/>
</dbReference>
<feature type="domain" description="G" evidence="2">
    <location>
        <begin position="64"/>
        <end position="207"/>
    </location>
</feature>
<accession>A0ABN1UCB5</accession>
<dbReference type="EMBL" id="BAAAJE010000002">
    <property type="protein sequence ID" value="GAA1132305.1"/>
    <property type="molecule type" value="Genomic_DNA"/>
</dbReference>
<dbReference type="RefSeq" id="WP_343906303.1">
    <property type="nucleotide sequence ID" value="NZ_BAAAJE010000002.1"/>
</dbReference>
<dbReference type="Gene3D" id="3.40.50.300">
    <property type="entry name" value="P-loop containing nucleotide triphosphate hydrolases"/>
    <property type="match status" value="1"/>
</dbReference>
<feature type="transmembrane region" description="Helical" evidence="1">
    <location>
        <begin position="440"/>
        <end position="461"/>
    </location>
</feature>
<comment type="caution">
    <text evidence="3">The sequence shown here is derived from an EMBL/GenBank/DDBJ whole genome shotgun (WGS) entry which is preliminary data.</text>
</comment>
<proteinExistence type="predicted"/>
<dbReference type="InterPro" id="IPR027417">
    <property type="entry name" value="P-loop_NTPase"/>
</dbReference>
<dbReference type="PANTHER" id="PTHR42698">
    <property type="entry name" value="GTPASE ERA"/>
    <property type="match status" value="1"/>
</dbReference>
<evidence type="ECO:0000259" key="2">
    <source>
        <dbReference type="Pfam" id="PF01926"/>
    </source>
</evidence>
<gene>
    <name evidence="3" type="ORF">GCM10009606_10530</name>
</gene>
<evidence type="ECO:0000313" key="3">
    <source>
        <dbReference type="EMBL" id="GAA1132305.1"/>
    </source>
</evidence>
<dbReference type="PANTHER" id="PTHR42698:SF1">
    <property type="entry name" value="GTPASE ERA, MITOCHONDRIAL"/>
    <property type="match status" value="1"/>
</dbReference>
<evidence type="ECO:0000256" key="1">
    <source>
        <dbReference type="SAM" id="Phobius"/>
    </source>
</evidence>